<keyword evidence="3" id="KW-1185">Reference proteome</keyword>
<reference evidence="2 3" key="1">
    <citation type="journal article" date="2012" name="J. Bacteriol.">
        <title>Genome sequences for six rhodanobacter strains, isolated from soils and the terrestrial subsurface, with variable denitrification capabilities.</title>
        <authorList>
            <person name="Kostka J.E."/>
            <person name="Green S.J."/>
            <person name="Rishishwar L."/>
            <person name="Prakash O."/>
            <person name="Katz L.S."/>
            <person name="Marino-Ramirez L."/>
            <person name="Jordan I.K."/>
            <person name="Munk C."/>
            <person name="Ivanova N."/>
            <person name="Mikhailova N."/>
            <person name="Watson D.B."/>
            <person name="Brown S.D."/>
            <person name="Palumbo A.V."/>
            <person name="Brooks S.C."/>
        </authorList>
    </citation>
    <scope>NUCLEOTIDE SEQUENCE [LARGE SCALE GENOMIC DNA]</scope>
    <source>
        <strain evidence="2 3">B39</strain>
    </source>
</reference>
<dbReference type="AlphaFoldDB" id="I4W176"/>
<accession>I4W176</accession>
<evidence type="ECO:0000313" key="2">
    <source>
        <dbReference type="EMBL" id="EIL93217.1"/>
    </source>
</evidence>
<evidence type="ECO:0000313" key="3">
    <source>
        <dbReference type="Proteomes" id="UP000003226"/>
    </source>
</evidence>
<evidence type="ECO:0000256" key="1">
    <source>
        <dbReference type="SAM" id="MobiDB-lite"/>
    </source>
</evidence>
<gene>
    <name evidence="2" type="ORF">UU7_09525</name>
</gene>
<protein>
    <submittedName>
        <fullName evidence="2">Uncharacterized protein</fullName>
    </submittedName>
</protein>
<comment type="caution">
    <text evidence="2">The sequence shown here is derived from an EMBL/GenBank/DDBJ whole genome shotgun (WGS) entry which is preliminary data.</text>
</comment>
<sequence length="125" mass="13530">MPRRGLAHHQRRRRPLCGERGDEQALDLAGLAQAFGVDQQAAIQIEELEEAPVQGAEALQRIARVADLENVLVAARQQVDEGASAADMTGGGRFVFQGRSCSRSSERDNARPSLDRCHPGCKATP</sequence>
<dbReference type="Proteomes" id="UP000003226">
    <property type="component" value="Unassembled WGS sequence"/>
</dbReference>
<name>I4W176_9GAMM</name>
<organism evidence="2 3">
    <name type="scientific">Rhodanobacter spathiphylli B39</name>
    <dbReference type="NCBI Taxonomy" id="1163407"/>
    <lineage>
        <taxon>Bacteria</taxon>
        <taxon>Pseudomonadati</taxon>
        <taxon>Pseudomonadota</taxon>
        <taxon>Gammaproteobacteria</taxon>
        <taxon>Lysobacterales</taxon>
        <taxon>Rhodanobacteraceae</taxon>
        <taxon>Rhodanobacter</taxon>
    </lineage>
</organism>
<dbReference type="EMBL" id="AJXT01000022">
    <property type="protein sequence ID" value="EIL93217.1"/>
    <property type="molecule type" value="Genomic_DNA"/>
</dbReference>
<proteinExistence type="predicted"/>
<feature type="compositionally biased region" description="Basic and acidic residues" evidence="1">
    <location>
        <begin position="104"/>
        <end position="118"/>
    </location>
</feature>
<feature type="region of interest" description="Disordered" evidence="1">
    <location>
        <begin position="96"/>
        <end position="125"/>
    </location>
</feature>